<evidence type="ECO:0000256" key="1">
    <source>
        <dbReference type="SAM" id="MobiDB-lite"/>
    </source>
</evidence>
<dbReference type="EMBL" id="JACHVQ010000001">
    <property type="protein sequence ID" value="MBB2891131.1"/>
    <property type="molecule type" value="Genomic_DNA"/>
</dbReference>
<evidence type="ECO:0000313" key="2">
    <source>
        <dbReference type="EMBL" id="MBB2891131.1"/>
    </source>
</evidence>
<organism evidence="2 3">
    <name type="scientific">Flexivirga oryzae</name>
    <dbReference type="NCBI Taxonomy" id="1794944"/>
    <lineage>
        <taxon>Bacteria</taxon>
        <taxon>Bacillati</taxon>
        <taxon>Actinomycetota</taxon>
        <taxon>Actinomycetes</taxon>
        <taxon>Micrococcales</taxon>
        <taxon>Dermacoccaceae</taxon>
        <taxon>Flexivirga</taxon>
    </lineage>
</organism>
<sequence length="773" mass="83017">MAFGRRKQDPTAAPQEDSVQLADPNREPDDNRQLLHQLLTHTGLSWILYSPWAATDLLRASAQIAPTLQRSTVKGKCFLSLDVDPATLWTVVQGTRGSAIVVFGSPESDIDTIFPRIAQPFESVRPPLSHGFVFSGSAPRTFAALLTDAELVPAWEVDEFRHISDQSGYTDLPGSIRWAARGWEPGPGKSLRRDFVDLDGDNVSVILLCDEYPKLVERVGESSDGDVSGLACLATAGGPYSLEWWNPAVMFTRPVPTGIGSPELLELAQTLCNDLAAGLATIRDRPAPAPHFSSRSFPIPVTGVAYTVTERVRESVPSGTSTFESVNERALRLRSARGSGFEHTLRGPGDELLSPPWITVNSAAVDQDSGRYVAAGRLTHQVWDMPPAHDLGAIDGRNGATFTEQGHPGGLMWPTVHLYAGSMTDATTIPLGADGNVISVDLHGRTGTIAALEFLGGSVAAVALHRDGQPRQLLTVVDGISGAEPIQFSGNGQWLLVQGGLRTTLVEVSTGRWLQLDVGSATWWPTAPSTLLSVANVNDQPVPRLVDLSTNEFTGEFPALRPDFVTLPELGFWGPAVSPDGHTLLAITASGVPQAYRDEHGAGGHLVEVDLASGRAVLAKDPFVDDRHELERDTVSARWTGRLPDVPVHLHESLAAALQDPVRSHEYLAPGRWSDDIEQPLVLTLNKVIDLMKAGDDASLLMPEVVAYTAVLGLSSEAWGRQAEWLTSLRDTTANMVSSGELSGSAADAWTEFGHAVATAQERSLARRAGRSS</sequence>
<feature type="region of interest" description="Disordered" evidence="1">
    <location>
        <begin position="1"/>
        <end position="27"/>
    </location>
</feature>
<dbReference type="Proteomes" id="UP000559182">
    <property type="component" value="Unassembled WGS sequence"/>
</dbReference>
<reference evidence="2 3" key="1">
    <citation type="submission" date="2020-08" db="EMBL/GenBank/DDBJ databases">
        <title>Sequencing the genomes of 1000 actinobacteria strains.</title>
        <authorList>
            <person name="Klenk H.-P."/>
        </authorList>
    </citation>
    <scope>NUCLEOTIDE SEQUENCE [LARGE SCALE GENOMIC DNA]</scope>
    <source>
        <strain evidence="2 3">DSM 105369</strain>
    </source>
</reference>
<gene>
    <name evidence="2" type="ORF">FHU39_001115</name>
</gene>
<accession>A0A839N8P9</accession>
<dbReference type="RefSeq" id="WP_246336171.1">
    <property type="nucleotide sequence ID" value="NZ_JACHVQ010000001.1"/>
</dbReference>
<protein>
    <submittedName>
        <fullName evidence="2">Uncharacterized protein</fullName>
    </submittedName>
</protein>
<proteinExistence type="predicted"/>
<dbReference type="SUPFAM" id="SSF82171">
    <property type="entry name" value="DPP6 N-terminal domain-like"/>
    <property type="match status" value="1"/>
</dbReference>
<name>A0A839N8P9_9MICO</name>
<keyword evidence="3" id="KW-1185">Reference proteome</keyword>
<evidence type="ECO:0000313" key="3">
    <source>
        <dbReference type="Proteomes" id="UP000559182"/>
    </source>
</evidence>
<comment type="caution">
    <text evidence="2">The sequence shown here is derived from an EMBL/GenBank/DDBJ whole genome shotgun (WGS) entry which is preliminary data.</text>
</comment>
<dbReference type="AlphaFoldDB" id="A0A839N8P9"/>